<keyword evidence="1" id="KW-1133">Transmembrane helix</keyword>
<evidence type="ECO:0000313" key="3">
    <source>
        <dbReference type="Proteomes" id="UP000295510"/>
    </source>
</evidence>
<dbReference type="InterPro" id="IPR021218">
    <property type="entry name" value="DUF2784"/>
</dbReference>
<protein>
    <submittedName>
        <fullName evidence="2">Uncharacterized protein DUF2784</fullName>
    </submittedName>
</protein>
<evidence type="ECO:0000313" key="2">
    <source>
        <dbReference type="EMBL" id="TDQ44698.1"/>
    </source>
</evidence>
<comment type="caution">
    <text evidence="2">The sequence shown here is derived from an EMBL/GenBank/DDBJ whole genome shotgun (WGS) entry which is preliminary data.</text>
</comment>
<keyword evidence="1" id="KW-0472">Membrane</keyword>
<keyword evidence="3" id="KW-1185">Reference proteome</keyword>
<proteinExistence type="predicted"/>
<dbReference type="OrthoDB" id="370375at2"/>
<dbReference type="Proteomes" id="UP000295510">
    <property type="component" value="Unassembled WGS sequence"/>
</dbReference>
<gene>
    <name evidence="2" type="ORF">DFR43_10237</name>
</gene>
<accession>A0A4R6UDD9</accession>
<name>A0A4R6UDD9_9BURK</name>
<organism evidence="2 3">
    <name type="scientific">Tepidicella xavieri</name>
    <dbReference type="NCBI Taxonomy" id="360241"/>
    <lineage>
        <taxon>Bacteria</taxon>
        <taxon>Pseudomonadati</taxon>
        <taxon>Pseudomonadota</taxon>
        <taxon>Betaproteobacteria</taxon>
        <taxon>Burkholderiales</taxon>
        <taxon>Tepidicella</taxon>
    </lineage>
</organism>
<feature type="transmembrane region" description="Helical" evidence="1">
    <location>
        <begin position="102"/>
        <end position="123"/>
    </location>
</feature>
<keyword evidence="1" id="KW-0812">Transmembrane</keyword>
<reference evidence="2 3" key="1">
    <citation type="submission" date="2019-03" db="EMBL/GenBank/DDBJ databases">
        <title>Genomic Encyclopedia of Type Strains, Phase IV (KMG-IV): sequencing the most valuable type-strain genomes for metagenomic binning, comparative biology and taxonomic classification.</title>
        <authorList>
            <person name="Goeker M."/>
        </authorList>
    </citation>
    <scope>NUCLEOTIDE SEQUENCE [LARGE SCALE GENOMIC DNA]</scope>
    <source>
        <strain evidence="2 3">DSM 19605</strain>
    </source>
</reference>
<sequence length="136" mass="15652">MALPYQALADAVLVLHLGVVLFVVLGLPAIVIGNRLGWGWVNAWHWRLTHLAAIGVVTLQAWLGRYCPLTVWESALRERAGQPSYTSSFVQHWVERIIYYQAPLWVFALIYTAFGLLVLWAWWRYPPRRRGQQAPD</sequence>
<dbReference type="RefSeq" id="WP_133595630.1">
    <property type="nucleotide sequence ID" value="NZ_SNYL01000002.1"/>
</dbReference>
<evidence type="ECO:0000256" key="1">
    <source>
        <dbReference type="SAM" id="Phobius"/>
    </source>
</evidence>
<dbReference type="EMBL" id="SNYL01000002">
    <property type="protein sequence ID" value="TDQ44698.1"/>
    <property type="molecule type" value="Genomic_DNA"/>
</dbReference>
<dbReference type="AlphaFoldDB" id="A0A4R6UDD9"/>
<dbReference type="Pfam" id="PF10861">
    <property type="entry name" value="DUF2784"/>
    <property type="match status" value="1"/>
</dbReference>
<feature type="transmembrane region" description="Helical" evidence="1">
    <location>
        <begin position="12"/>
        <end position="32"/>
    </location>
</feature>